<dbReference type="InterPro" id="IPR029014">
    <property type="entry name" value="NiFe-Hase_large"/>
</dbReference>
<keyword evidence="2" id="KW-0533">Nickel</keyword>
<protein>
    <recommendedName>
        <fullName evidence="4">NADH-quinone oxidoreductase subunit D domain-containing protein</fullName>
    </recommendedName>
</protein>
<dbReference type="GO" id="GO:0016151">
    <property type="term" value="F:nickel cation binding"/>
    <property type="evidence" value="ECO:0007669"/>
    <property type="project" value="InterPro"/>
</dbReference>
<dbReference type="PANTHER" id="PTHR43485:SF1">
    <property type="entry name" value="FORMATE HYDROGENLYASE SUBUNIT 5-RELATED"/>
    <property type="match status" value="1"/>
</dbReference>
<gene>
    <name evidence="5" type="ORF">DRJ21_01300</name>
</gene>
<keyword evidence="2" id="KW-0479">Metal-binding</keyword>
<comment type="cofactor">
    <cofactor evidence="2">
        <name>Fe cation</name>
        <dbReference type="ChEBI" id="CHEBI:24875"/>
    </cofactor>
</comment>
<comment type="cofactor">
    <cofactor evidence="2">
        <name>Ni(2+)</name>
        <dbReference type="ChEBI" id="CHEBI:49786"/>
    </cofactor>
</comment>
<feature type="binding site" evidence="2">
    <location>
        <position position="65"/>
    </location>
    <ligand>
        <name>Fe cation</name>
        <dbReference type="ChEBI" id="CHEBI:24875"/>
    </ligand>
</feature>
<dbReference type="SUPFAM" id="SSF56762">
    <property type="entry name" value="HydB/Nqo4-like"/>
    <property type="match status" value="1"/>
</dbReference>
<evidence type="ECO:0000256" key="1">
    <source>
        <dbReference type="ARBA" id="ARBA00023002"/>
    </source>
</evidence>
<dbReference type="Pfam" id="PF00374">
    <property type="entry name" value="NiFeSe_Hases"/>
    <property type="match status" value="1"/>
</dbReference>
<dbReference type="InterPro" id="IPR001135">
    <property type="entry name" value="NADH_Q_OxRdtase_suD"/>
</dbReference>
<keyword evidence="1" id="KW-0560">Oxidoreductase</keyword>
<organism evidence="5 6">
    <name type="scientific">Thermoproteota archaeon</name>
    <dbReference type="NCBI Taxonomy" id="2056631"/>
    <lineage>
        <taxon>Archaea</taxon>
        <taxon>Thermoproteota</taxon>
    </lineage>
</organism>
<keyword evidence="3" id="KW-0812">Transmembrane</keyword>
<evidence type="ECO:0000259" key="4">
    <source>
        <dbReference type="Pfam" id="PF00346"/>
    </source>
</evidence>
<dbReference type="PANTHER" id="PTHR43485">
    <property type="entry name" value="HYDROGENASE-4 COMPONENT G"/>
    <property type="match status" value="1"/>
</dbReference>
<dbReference type="Proteomes" id="UP000281962">
    <property type="component" value="Unassembled WGS sequence"/>
</dbReference>
<dbReference type="AlphaFoldDB" id="A0A497ETZ3"/>
<dbReference type="GO" id="GO:0008901">
    <property type="term" value="F:ferredoxin hydrogenase activity"/>
    <property type="evidence" value="ECO:0007669"/>
    <property type="project" value="InterPro"/>
</dbReference>
<dbReference type="EMBL" id="QMQY01000040">
    <property type="protein sequence ID" value="RLE50863.1"/>
    <property type="molecule type" value="Genomic_DNA"/>
</dbReference>
<feature type="domain" description="NADH-quinone oxidoreductase subunit D" evidence="4">
    <location>
        <begin position="116"/>
        <end position="257"/>
    </location>
</feature>
<feature type="transmembrane region" description="Helical" evidence="3">
    <location>
        <begin position="106"/>
        <end position="126"/>
    </location>
</feature>
<proteinExistence type="predicted"/>
<keyword evidence="3" id="KW-1133">Transmembrane helix</keyword>
<dbReference type="Pfam" id="PF00346">
    <property type="entry name" value="Complex1_49kDa"/>
    <property type="match status" value="1"/>
</dbReference>
<evidence type="ECO:0000313" key="6">
    <source>
        <dbReference type="Proteomes" id="UP000281962"/>
    </source>
</evidence>
<feature type="binding site" evidence="2">
    <location>
        <position position="43"/>
    </location>
    <ligand>
        <name>Mg(2+)</name>
        <dbReference type="ChEBI" id="CHEBI:18420"/>
    </ligand>
</feature>
<keyword evidence="2" id="KW-0408">Iron</keyword>
<dbReference type="InterPro" id="IPR001501">
    <property type="entry name" value="Ni-dep_hyd_lsu"/>
</dbReference>
<comment type="caution">
    <text evidence="5">The sequence shown here is derived from an EMBL/GenBank/DDBJ whole genome shotgun (WGS) entry which is preliminary data.</text>
</comment>
<dbReference type="GO" id="GO:0016651">
    <property type="term" value="F:oxidoreductase activity, acting on NAD(P)H"/>
    <property type="evidence" value="ECO:0007669"/>
    <property type="project" value="InterPro"/>
</dbReference>
<feature type="binding site" evidence="2">
    <location>
        <position position="62"/>
    </location>
    <ligand>
        <name>Mg(2+)</name>
        <dbReference type="ChEBI" id="CHEBI:18420"/>
    </ligand>
</feature>
<name>A0A497ETZ3_9CREN</name>
<dbReference type="GO" id="GO:0051287">
    <property type="term" value="F:NAD binding"/>
    <property type="evidence" value="ECO:0007669"/>
    <property type="project" value="InterPro"/>
</dbReference>
<keyword evidence="2" id="KW-0460">Magnesium</keyword>
<evidence type="ECO:0000313" key="5">
    <source>
        <dbReference type="EMBL" id="RLE50863.1"/>
    </source>
</evidence>
<sequence>MYKLPIGPQHPAIKEAFHFTFDLDGEVVVDVKPRLGNVHRGIEKGMEFRTWVQGIFLVERICGICNTPHTTCYVLTVEELYGVEAPPRAQYIRTIINELNRIHSHLLWVGVLGMEIGFWSYFMYIWRDRERVMDVVELITGNRVTTSAMLIGGVAYDITPEMEGPIRRAMDYLEERTKFYKKVFETDPTIRARTQDVGVLPTSVAIDLCAVGPTARGSDVKSDVRVDEPYCAYGEVPFNLVTYPTCDVWARAMVRIDQF</sequence>
<evidence type="ECO:0000256" key="2">
    <source>
        <dbReference type="PIRSR" id="PIRSR601501-1"/>
    </source>
</evidence>
<dbReference type="InterPro" id="IPR018194">
    <property type="entry name" value="Ni-dep_hyd_lsu_Ni_BS"/>
</dbReference>
<accession>A0A497ETZ3</accession>
<keyword evidence="3" id="KW-0472">Membrane</keyword>
<dbReference type="InterPro" id="IPR052197">
    <property type="entry name" value="ComplexI_49kDa-like"/>
</dbReference>
<dbReference type="GO" id="GO:0048038">
    <property type="term" value="F:quinone binding"/>
    <property type="evidence" value="ECO:0007669"/>
    <property type="project" value="InterPro"/>
</dbReference>
<evidence type="ECO:0000256" key="3">
    <source>
        <dbReference type="SAM" id="Phobius"/>
    </source>
</evidence>
<dbReference type="PROSITE" id="PS00507">
    <property type="entry name" value="NI_HGENASE_L_1"/>
    <property type="match status" value="1"/>
</dbReference>
<reference evidence="5 6" key="1">
    <citation type="submission" date="2018-06" db="EMBL/GenBank/DDBJ databases">
        <title>Extensive metabolic versatility and redundancy in microbially diverse, dynamic hydrothermal sediments.</title>
        <authorList>
            <person name="Dombrowski N."/>
            <person name="Teske A."/>
            <person name="Baker B.J."/>
        </authorList>
    </citation>
    <scope>NUCLEOTIDE SEQUENCE [LARGE SCALE GENOMIC DNA]</scope>
    <source>
        <strain evidence="5">B30_G17</strain>
    </source>
</reference>
<feature type="binding site" evidence="2">
    <location>
        <position position="65"/>
    </location>
    <ligand>
        <name>Ni(2+)</name>
        <dbReference type="ChEBI" id="CHEBI:49786"/>
    </ligand>
</feature>
<dbReference type="Gene3D" id="1.10.645.10">
    <property type="entry name" value="Cytochrome-c3 Hydrogenase, chain B"/>
    <property type="match status" value="1"/>
</dbReference>